<proteinExistence type="predicted"/>
<dbReference type="GO" id="GO:0046872">
    <property type="term" value="F:metal ion binding"/>
    <property type="evidence" value="ECO:0007669"/>
    <property type="project" value="UniProtKB-KW"/>
</dbReference>
<feature type="binding site" evidence="2">
    <location>
        <position position="10"/>
    </location>
    <ligand>
        <name>Zn(2+)</name>
        <dbReference type="ChEBI" id="CHEBI:29105"/>
        <label>1</label>
    </ligand>
</feature>
<sequence>MRVLISVDMEGIAGVTGRSEVSRGTDEYQRFRKLMTEETNAAIRGAFNAGADSVVVNDSHGSMRNILYDLLDDRAELISGANKPLCMVQGVEDADVAAFIGYHAMAGSFHGVMDHTISSASIYHWKINGNRVAEADINAALCGFYQVPVALVAGDDALMQHLAKTLPETRLLSVKFGIDQYSARSLSRSTVLTSLEKEMRLAIENRHMIAPVHIEGPVTCQIDFSHSTFAETACLLPLVRRVDARTVEVAGKDIIEAWRLAYATVRLASTTDM</sequence>
<dbReference type="AlphaFoldDB" id="A0A2T2XGT0"/>
<dbReference type="PIRSF" id="PIRSF015853">
    <property type="entry name" value="Pep_DppA"/>
    <property type="match status" value="1"/>
</dbReference>
<dbReference type="Gene3D" id="3.30.1360.130">
    <property type="entry name" value="Dipeptide transport protein"/>
    <property type="match status" value="1"/>
</dbReference>
<feature type="binding site" evidence="2">
    <location>
        <position position="134"/>
    </location>
    <ligand>
        <name>Zn(2+)</name>
        <dbReference type="ChEBI" id="CHEBI:29105"/>
        <label>2</label>
    </ligand>
</feature>
<accession>A0A2T2XGT0</accession>
<dbReference type="SUPFAM" id="SSF63992">
    <property type="entry name" value="Dipeptide transport protein"/>
    <property type="match status" value="1"/>
</dbReference>
<evidence type="ECO:0000256" key="2">
    <source>
        <dbReference type="PIRSR" id="PIRSR015853-2"/>
    </source>
</evidence>
<keyword evidence="2" id="KW-0479">Metal-binding</keyword>
<comment type="caution">
    <text evidence="3">The sequence shown here is derived from an EMBL/GenBank/DDBJ whole genome shotgun (WGS) entry which is preliminary data.</text>
</comment>
<evidence type="ECO:0000313" key="3">
    <source>
        <dbReference type="EMBL" id="PSR33703.1"/>
    </source>
</evidence>
<feature type="binding site" evidence="2">
    <location>
        <position position="8"/>
    </location>
    <ligand>
        <name>Zn(2+)</name>
        <dbReference type="ChEBI" id="CHEBI:29105"/>
        <label>1</label>
    </ligand>
</feature>
<dbReference type="Pfam" id="PF04951">
    <property type="entry name" value="Peptidase_M55"/>
    <property type="match status" value="1"/>
</dbReference>
<dbReference type="Gene3D" id="3.40.50.10780">
    <property type="entry name" value="Dipeptide transport protein"/>
    <property type="match status" value="1"/>
</dbReference>
<keyword evidence="2" id="KW-0862">Zinc</keyword>
<feature type="binding site" evidence="2">
    <location>
        <position position="8"/>
    </location>
    <ligand>
        <name>Zn(2+)</name>
        <dbReference type="ChEBI" id="CHEBI:29105"/>
        <label>2</label>
    </ligand>
</feature>
<feature type="binding site" evidence="2">
    <location>
        <position position="103"/>
    </location>
    <ligand>
        <name>Zn(2+)</name>
        <dbReference type="ChEBI" id="CHEBI:29105"/>
        <label>2</label>
    </ligand>
</feature>
<dbReference type="InterPro" id="IPR036177">
    <property type="entry name" value="Peptidase_M55_sf"/>
</dbReference>
<dbReference type="Proteomes" id="UP000242972">
    <property type="component" value="Unassembled WGS sequence"/>
</dbReference>
<protein>
    <submittedName>
        <fullName evidence="3">Peptidase M55</fullName>
    </submittedName>
</protein>
<feature type="active site" description="Nucleophile" evidence="1">
    <location>
        <position position="115"/>
    </location>
</feature>
<reference evidence="3 4" key="1">
    <citation type="journal article" date="2014" name="BMC Genomics">
        <title>Comparison of environmental and isolate Sulfobacillus genomes reveals diverse carbon, sulfur, nitrogen, and hydrogen metabolisms.</title>
        <authorList>
            <person name="Justice N.B."/>
            <person name="Norman A."/>
            <person name="Brown C.T."/>
            <person name="Singh A."/>
            <person name="Thomas B.C."/>
            <person name="Banfield J.F."/>
        </authorList>
    </citation>
    <scope>NUCLEOTIDE SEQUENCE [LARGE SCALE GENOMIC DNA]</scope>
    <source>
        <strain evidence="3">AMDSBA4</strain>
    </source>
</reference>
<dbReference type="EMBL" id="PXYW01000017">
    <property type="protein sequence ID" value="PSR33703.1"/>
    <property type="molecule type" value="Genomic_DNA"/>
</dbReference>
<name>A0A2T2XGT0_9FIRM</name>
<feature type="binding site" evidence="2">
    <location>
        <position position="60"/>
    </location>
    <ligand>
        <name>Zn(2+)</name>
        <dbReference type="ChEBI" id="CHEBI:29105"/>
        <label>2</label>
    </ligand>
</feature>
<gene>
    <name evidence="3" type="ORF">C7B46_08845</name>
</gene>
<organism evidence="3 4">
    <name type="scientific">Sulfobacillus benefaciens</name>
    <dbReference type="NCBI Taxonomy" id="453960"/>
    <lineage>
        <taxon>Bacteria</taxon>
        <taxon>Bacillati</taxon>
        <taxon>Bacillota</taxon>
        <taxon>Clostridia</taxon>
        <taxon>Eubacteriales</taxon>
        <taxon>Clostridiales Family XVII. Incertae Sedis</taxon>
        <taxon>Sulfobacillus</taxon>
    </lineage>
</organism>
<evidence type="ECO:0000256" key="1">
    <source>
        <dbReference type="PIRSR" id="PIRSR015853-1"/>
    </source>
</evidence>
<dbReference type="CDD" id="cd08663">
    <property type="entry name" value="DAP_dppA_1"/>
    <property type="match status" value="1"/>
</dbReference>
<dbReference type="InterPro" id="IPR027476">
    <property type="entry name" value="DppA_N"/>
</dbReference>
<dbReference type="InterPro" id="IPR007035">
    <property type="entry name" value="Peptidase_M55"/>
</dbReference>
<evidence type="ECO:0000313" key="4">
    <source>
        <dbReference type="Proteomes" id="UP000242972"/>
    </source>
</evidence>